<dbReference type="RefSeq" id="XP_007405224.1">
    <property type="nucleotide sequence ID" value="XM_007405162.1"/>
</dbReference>
<sequence>MTTTPPPENFIGNICAALDSDRRVILAAGSSQLFPAFVAPAMKAVSLVFPVVQEDLLSGLLLYYTDQTRNLSPELIRSKMSSFSDARLPFNWSGIFRLNAEASGSTTRLCFQVPVFLPRYRRSHSAVFVYTDQGSPLLEPNSSVWLTGEVLARSNINDTVILVNRASVVLLDLYASQLPAPLHVVTVLSRGHVVRSDRRIVEAVGYDRWIVMAMHNAWDNSLGRVVNFTVAYEASLGLVSRVGLESFNVGNVVNFRGEVSSYLHQSRNWMIELRDAQVVGTAERRPAFDARRAGGIGSRVLKVWHLSDLYDLFFVLCKPKLYGCVRL</sequence>
<dbReference type="InParanoid" id="F4R8J6"/>
<dbReference type="Proteomes" id="UP000001072">
    <property type="component" value="Unassembled WGS sequence"/>
</dbReference>
<keyword evidence="2" id="KW-1185">Reference proteome</keyword>
<evidence type="ECO:0000313" key="1">
    <source>
        <dbReference type="EMBL" id="EGG11589.1"/>
    </source>
</evidence>
<protein>
    <submittedName>
        <fullName evidence="1">Uncharacterized protein</fullName>
    </submittedName>
</protein>
<accession>F4R8J6</accession>
<evidence type="ECO:0000313" key="2">
    <source>
        <dbReference type="Proteomes" id="UP000001072"/>
    </source>
</evidence>
<organism evidence="2">
    <name type="scientific">Melampsora larici-populina (strain 98AG31 / pathotype 3-4-7)</name>
    <name type="common">Poplar leaf rust fungus</name>
    <dbReference type="NCBI Taxonomy" id="747676"/>
    <lineage>
        <taxon>Eukaryota</taxon>
        <taxon>Fungi</taxon>
        <taxon>Dikarya</taxon>
        <taxon>Basidiomycota</taxon>
        <taxon>Pucciniomycotina</taxon>
        <taxon>Pucciniomycetes</taxon>
        <taxon>Pucciniales</taxon>
        <taxon>Melampsoraceae</taxon>
        <taxon>Melampsora</taxon>
    </lineage>
</organism>
<gene>
    <name evidence="1" type="ORF">MELLADRAFT_102509</name>
</gene>
<name>F4R8J6_MELLP</name>
<proteinExistence type="predicted"/>
<dbReference type="KEGG" id="mlr:MELLADRAFT_102509"/>
<reference evidence="2" key="1">
    <citation type="journal article" date="2011" name="Proc. Natl. Acad. Sci. U.S.A.">
        <title>Obligate biotrophy features unraveled by the genomic analysis of rust fungi.</title>
        <authorList>
            <person name="Duplessis S."/>
            <person name="Cuomo C.A."/>
            <person name="Lin Y.-C."/>
            <person name="Aerts A."/>
            <person name="Tisserant E."/>
            <person name="Veneault-Fourrey C."/>
            <person name="Joly D.L."/>
            <person name="Hacquard S."/>
            <person name="Amselem J."/>
            <person name="Cantarel B.L."/>
            <person name="Chiu R."/>
            <person name="Coutinho P.M."/>
            <person name="Feau N."/>
            <person name="Field M."/>
            <person name="Frey P."/>
            <person name="Gelhaye E."/>
            <person name="Goldberg J."/>
            <person name="Grabherr M.G."/>
            <person name="Kodira C.D."/>
            <person name="Kohler A."/>
            <person name="Kuees U."/>
            <person name="Lindquist E.A."/>
            <person name="Lucas S.M."/>
            <person name="Mago R."/>
            <person name="Mauceli E."/>
            <person name="Morin E."/>
            <person name="Murat C."/>
            <person name="Pangilinan J.L."/>
            <person name="Park R."/>
            <person name="Pearson M."/>
            <person name="Quesneville H."/>
            <person name="Rouhier N."/>
            <person name="Sakthikumar S."/>
            <person name="Salamov A.A."/>
            <person name="Schmutz J."/>
            <person name="Selles B."/>
            <person name="Shapiro H."/>
            <person name="Tanguay P."/>
            <person name="Tuskan G.A."/>
            <person name="Henrissat B."/>
            <person name="Van de Peer Y."/>
            <person name="Rouze P."/>
            <person name="Ellis J.G."/>
            <person name="Dodds P.N."/>
            <person name="Schein J.E."/>
            <person name="Zhong S."/>
            <person name="Hamelin R.C."/>
            <person name="Grigoriev I.V."/>
            <person name="Szabo L.J."/>
            <person name="Martin F."/>
        </authorList>
    </citation>
    <scope>NUCLEOTIDE SEQUENCE [LARGE SCALE GENOMIC DNA]</scope>
    <source>
        <strain evidence="2">98AG31 / pathotype 3-4-7</strain>
    </source>
</reference>
<dbReference type="AlphaFoldDB" id="F4R8J6"/>
<dbReference type="HOGENOM" id="CLU_850140_0_0_1"/>
<dbReference type="VEuPathDB" id="FungiDB:MELLADRAFT_102509"/>
<dbReference type="GeneID" id="18921696"/>
<dbReference type="EMBL" id="GL883092">
    <property type="protein sequence ID" value="EGG11589.1"/>
    <property type="molecule type" value="Genomic_DNA"/>
</dbReference>